<evidence type="ECO:0000259" key="7">
    <source>
        <dbReference type="PROSITE" id="PS50404"/>
    </source>
</evidence>
<dbReference type="InterPro" id="IPR010987">
    <property type="entry name" value="Glutathione-S-Trfase_C-like"/>
</dbReference>
<accession>A0AAW0FWB6</accession>
<dbReference type="SFLD" id="SFLDG00358">
    <property type="entry name" value="Main_(cytGST)"/>
    <property type="match status" value="1"/>
</dbReference>
<feature type="domain" description="GST C-terminal" evidence="8">
    <location>
        <begin position="95"/>
        <end position="225"/>
    </location>
</feature>
<name>A0AAW0FWB6_9APHY</name>
<evidence type="ECO:0000313" key="9">
    <source>
        <dbReference type="EMBL" id="KAK7683195.1"/>
    </source>
</evidence>
<dbReference type="Pfam" id="PF00043">
    <property type="entry name" value="GST_C"/>
    <property type="match status" value="1"/>
</dbReference>
<feature type="domain" description="GST N-terminal" evidence="7">
    <location>
        <begin position="5"/>
        <end position="89"/>
    </location>
</feature>
<evidence type="ECO:0000256" key="2">
    <source>
        <dbReference type="ARBA" id="ARBA00012452"/>
    </source>
</evidence>
<dbReference type="InterPro" id="IPR036282">
    <property type="entry name" value="Glutathione-S-Trfase_C_sf"/>
</dbReference>
<dbReference type="PROSITE" id="PS50404">
    <property type="entry name" value="GST_NTER"/>
    <property type="match status" value="1"/>
</dbReference>
<dbReference type="PANTHER" id="PTHR44051">
    <property type="entry name" value="GLUTATHIONE S-TRANSFERASE-RELATED"/>
    <property type="match status" value="1"/>
</dbReference>
<keyword evidence="3" id="KW-0808">Transferase</keyword>
<proteinExistence type="inferred from homology"/>
<dbReference type="SFLD" id="SFLDS00019">
    <property type="entry name" value="Glutathione_Transferase_(cytos"/>
    <property type="match status" value="1"/>
</dbReference>
<evidence type="ECO:0000259" key="8">
    <source>
        <dbReference type="PROSITE" id="PS50405"/>
    </source>
</evidence>
<dbReference type="EC" id="2.5.1.18" evidence="2"/>
<comment type="caution">
    <text evidence="9">The sequence shown here is derived from an EMBL/GenBank/DDBJ whole genome shotgun (WGS) entry which is preliminary data.</text>
</comment>
<dbReference type="Pfam" id="PF02798">
    <property type="entry name" value="GST_N"/>
    <property type="match status" value="1"/>
</dbReference>
<keyword evidence="10" id="KW-1185">Reference proteome</keyword>
<dbReference type="SUPFAM" id="SSF52833">
    <property type="entry name" value="Thioredoxin-like"/>
    <property type="match status" value="1"/>
</dbReference>
<evidence type="ECO:0000313" key="10">
    <source>
        <dbReference type="Proteomes" id="UP001385951"/>
    </source>
</evidence>
<dbReference type="InterPro" id="IPR004046">
    <property type="entry name" value="GST_C"/>
</dbReference>
<comment type="catalytic activity">
    <reaction evidence="4">
        <text>RX + glutathione = an S-substituted glutathione + a halide anion + H(+)</text>
        <dbReference type="Rhea" id="RHEA:16437"/>
        <dbReference type="ChEBI" id="CHEBI:15378"/>
        <dbReference type="ChEBI" id="CHEBI:16042"/>
        <dbReference type="ChEBI" id="CHEBI:17792"/>
        <dbReference type="ChEBI" id="CHEBI:57925"/>
        <dbReference type="ChEBI" id="CHEBI:90779"/>
        <dbReference type="EC" id="2.5.1.18"/>
    </reaction>
</comment>
<dbReference type="PANTHER" id="PTHR44051:SF3">
    <property type="entry name" value="TRANSCRIPTIONAL REGULATOR URE2"/>
    <property type="match status" value="1"/>
</dbReference>
<dbReference type="Gene3D" id="1.20.1050.130">
    <property type="match status" value="1"/>
</dbReference>
<sequence>MSHGKQFTLYSHYGGPNGWKVAHVLDELKLTYETVYLKFDKQEQKGPEFTKLNPNGRIPALVDHHNNDFVIWESDAIILYVADKYDKEKRISAANEAEKYQIIQWLFFQASGQGPYYGQFFWFFKYHPEKFPSAIDRYKDEILRIFGVLENVLSKQQWLVGNKMTIADLSFVVWNFAAVGAIKDYKGEFDLEKEFPRMAAWHAKLEALPSVKKAIDARTALVKQQ</sequence>
<dbReference type="CDD" id="cd03048">
    <property type="entry name" value="GST_N_Ure2p_like"/>
    <property type="match status" value="1"/>
</dbReference>
<comment type="function">
    <text evidence="5">Involved in the oxidative stress response and detoxification.</text>
</comment>
<comment type="similarity">
    <text evidence="1 6">Belongs to the GST superfamily.</text>
</comment>
<evidence type="ECO:0000256" key="6">
    <source>
        <dbReference type="RuleBase" id="RU003494"/>
    </source>
</evidence>
<dbReference type="EMBL" id="JASBNA010000032">
    <property type="protein sequence ID" value="KAK7683195.1"/>
    <property type="molecule type" value="Genomic_DNA"/>
</dbReference>
<dbReference type="SUPFAM" id="SSF47616">
    <property type="entry name" value="GST C-terminal domain-like"/>
    <property type="match status" value="1"/>
</dbReference>
<gene>
    <name evidence="9" type="ORF">QCA50_013868</name>
</gene>
<dbReference type="AlphaFoldDB" id="A0AAW0FWB6"/>
<dbReference type="InterPro" id="IPR004045">
    <property type="entry name" value="Glutathione_S-Trfase_N"/>
</dbReference>
<protein>
    <recommendedName>
        <fullName evidence="2">glutathione transferase</fullName>
        <ecNumber evidence="2">2.5.1.18</ecNumber>
    </recommendedName>
</protein>
<evidence type="ECO:0000256" key="1">
    <source>
        <dbReference type="ARBA" id="ARBA00007409"/>
    </source>
</evidence>
<evidence type="ECO:0000256" key="3">
    <source>
        <dbReference type="ARBA" id="ARBA00022679"/>
    </source>
</evidence>
<dbReference type="InterPro" id="IPR036249">
    <property type="entry name" value="Thioredoxin-like_sf"/>
</dbReference>
<dbReference type="FunFam" id="1.20.1050.130:FF:000016">
    <property type="entry name" value="Glutathione S-transferase 1"/>
    <property type="match status" value="1"/>
</dbReference>
<evidence type="ECO:0000256" key="5">
    <source>
        <dbReference type="ARBA" id="ARBA00060024"/>
    </source>
</evidence>
<dbReference type="Proteomes" id="UP001385951">
    <property type="component" value="Unassembled WGS sequence"/>
</dbReference>
<dbReference type="GO" id="GO:0005737">
    <property type="term" value="C:cytoplasm"/>
    <property type="evidence" value="ECO:0007669"/>
    <property type="project" value="UniProtKB-ARBA"/>
</dbReference>
<dbReference type="GO" id="GO:0004364">
    <property type="term" value="F:glutathione transferase activity"/>
    <property type="evidence" value="ECO:0007669"/>
    <property type="project" value="UniProtKB-EC"/>
</dbReference>
<organism evidence="9 10">
    <name type="scientific">Cerrena zonata</name>
    <dbReference type="NCBI Taxonomy" id="2478898"/>
    <lineage>
        <taxon>Eukaryota</taxon>
        <taxon>Fungi</taxon>
        <taxon>Dikarya</taxon>
        <taxon>Basidiomycota</taxon>
        <taxon>Agaricomycotina</taxon>
        <taxon>Agaricomycetes</taxon>
        <taxon>Polyporales</taxon>
        <taxon>Cerrenaceae</taxon>
        <taxon>Cerrena</taxon>
    </lineage>
</organism>
<dbReference type="PROSITE" id="PS50405">
    <property type="entry name" value="GST_CTER"/>
    <property type="match status" value="1"/>
</dbReference>
<evidence type="ECO:0000256" key="4">
    <source>
        <dbReference type="ARBA" id="ARBA00047960"/>
    </source>
</evidence>
<dbReference type="SFLD" id="SFLDG01151">
    <property type="entry name" value="Main.2:_Nu-like"/>
    <property type="match status" value="1"/>
</dbReference>
<reference evidence="9 10" key="1">
    <citation type="submission" date="2022-09" db="EMBL/GenBank/DDBJ databases">
        <authorList>
            <person name="Palmer J.M."/>
        </authorList>
    </citation>
    <scope>NUCLEOTIDE SEQUENCE [LARGE SCALE GENOMIC DNA]</scope>
    <source>
        <strain evidence="9 10">DSM 7382</strain>
    </source>
</reference>
<dbReference type="GO" id="GO:0005634">
    <property type="term" value="C:nucleus"/>
    <property type="evidence" value="ECO:0007669"/>
    <property type="project" value="UniProtKB-ARBA"/>
</dbReference>
<dbReference type="InterPro" id="IPR040079">
    <property type="entry name" value="Glutathione_S-Trfase"/>
</dbReference>